<name>A0ABP8MF48_9BACT</name>
<reference evidence="3" key="1">
    <citation type="journal article" date="2019" name="Int. J. Syst. Evol. Microbiol.">
        <title>The Global Catalogue of Microorganisms (GCM) 10K type strain sequencing project: providing services to taxonomists for standard genome sequencing and annotation.</title>
        <authorList>
            <consortium name="The Broad Institute Genomics Platform"/>
            <consortium name="The Broad Institute Genome Sequencing Center for Infectious Disease"/>
            <person name="Wu L."/>
            <person name="Ma J."/>
        </authorList>
    </citation>
    <scope>NUCLEOTIDE SEQUENCE [LARGE SCALE GENOMIC DNA]</scope>
    <source>
        <strain evidence="3">JCM 31921</strain>
    </source>
</reference>
<sequence length="101" mass="11810">MIQALPPGVKIREHSRLAKLAARRLKVASVAMVIGNTIHLYGASRSEFLSNERWLRHELAHVAQYRRYGLLRFLLLYIIETMRHGYHNNRFEREARAAEKA</sequence>
<proteinExistence type="predicted"/>
<organism evidence="2 3">
    <name type="scientific">Rurimicrobium arvi</name>
    <dbReference type="NCBI Taxonomy" id="2049916"/>
    <lineage>
        <taxon>Bacteria</taxon>
        <taxon>Pseudomonadati</taxon>
        <taxon>Bacteroidota</taxon>
        <taxon>Chitinophagia</taxon>
        <taxon>Chitinophagales</taxon>
        <taxon>Chitinophagaceae</taxon>
        <taxon>Rurimicrobium</taxon>
    </lineage>
</organism>
<feature type="domain" description="eCIS core" evidence="1">
    <location>
        <begin position="25"/>
        <end position="67"/>
    </location>
</feature>
<dbReference type="EMBL" id="BAABEZ010000001">
    <property type="protein sequence ID" value="GAA4448431.1"/>
    <property type="molecule type" value="Genomic_DNA"/>
</dbReference>
<accession>A0ABP8MF48</accession>
<dbReference type="InterPro" id="IPR025295">
    <property type="entry name" value="eCIS_core_dom"/>
</dbReference>
<protein>
    <recommendedName>
        <fullName evidence="1">eCIS core domain-containing protein</fullName>
    </recommendedName>
</protein>
<dbReference type="Pfam" id="PF13699">
    <property type="entry name" value="eCIS_core"/>
    <property type="match status" value="1"/>
</dbReference>
<comment type="caution">
    <text evidence="2">The sequence shown here is derived from an EMBL/GenBank/DDBJ whole genome shotgun (WGS) entry which is preliminary data.</text>
</comment>
<dbReference type="Proteomes" id="UP001501410">
    <property type="component" value="Unassembled WGS sequence"/>
</dbReference>
<gene>
    <name evidence="2" type="ORF">GCM10023092_00990</name>
</gene>
<evidence type="ECO:0000313" key="2">
    <source>
        <dbReference type="EMBL" id="GAA4448431.1"/>
    </source>
</evidence>
<dbReference type="RefSeq" id="WP_344821587.1">
    <property type="nucleotide sequence ID" value="NZ_BAABEZ010000001.1"/>
</dbReference>
<keyword evidence="3" id="KW-1185">Reference proteome</keyword>
<evidence type="ECO:0000313" key="3">
    <source>
        <dbReference type="Proteomes" id="UP001501410"/>
    </source>
</evidence>
<evidence type="ECO:0000259" key="1">
    <source>
        <dbReference type="Pfam" id="PF13699"/>
    </source>
</evidence>